<dbReference type="Gene3D" id="1.10.720.30">
    <property type="entry name" value="SAP domain"/>
    <property type="match status" value="1"/>
</dbReference>
<dbReference type="STRING" id="333673.A0A3M0ITL4"/>
<dbReference type="FunFam" id="1.10.720.30:FF:000009">
    <property type="entry name" value="E3 SUMO-protein ligase PIAS4"/>
    <property type="match status" value="1"/>
</dbReference>
<evidence type="ECO:0000256" key="4">
    <source>
        <dbReference type="ARBA" id="ARBA00005383"/>
    </source>
</evidence>
<dbReference type="CDD" id="cd16821">
    <property type="entry name" value="SP-RING_PIAS4"/>
    <property type="match status" value="1"/>
</dbReference>
<dbReference type="GO" id="GO:0000785">
    <property type="term" value="C:chromatin"/>
    <property type="evidence" value="ECO:0007669"/>
    <property type="project" value="TreeGrafter"/>
</dbReference>
<dbReference type="Pfam" id="PF14324">
    <property type="entry name" value="PINIT"/>
    <property type="match status" value="1"/>
</dbReference>
<evidence type="ECO:0000256" key="8">
    <source>
        <dbReference type="ARBA" id="ARBA00022723"/>
    </source>
</evidence>
<evidence type="ECO:0000256" key="13">
    <source>
        <dbReference type="ARBA" id="ARBA00023015"/>
    </source>
</evidence>
<dbReference type="OrthoDB" id="10263264at2759"/>
<evidence type="ECO:0000259" key="22">
    <source>
        <dbReference type="PROSITE" id="PS51466"/>
    </source>
</evidence>
<evidence type="ECO:0000256" key="15">
    <source>
        <dbReference type="ARBA" id="ARBA00023163"/>
    </source>
</evidence>
<evidence type="ECO:0000259" key="20">
    <source>
        <dbReference type="PROSITE" id="PS50800"/>
    </source>
</evidence>
<evidence type="ECO:0000256" key="17">
    <source>
        <dbReference type="ARBA" id="ARBA00076593"/>
    </source>
</evidence>
<evidence type="ECO:0000256" key="16">
    <source>
        <dbReference type="ARBA" id="ARBA00023242"/>
    </source>
</evidence>
<dbReference type="InterPro" id="IPR023321">
    <property type="entry name" value="PINIT"/>
</dbReference>
<dbReference type="AlphaFoldDB" id="A0A3M0ITL4"/>
<dbReference type="InterPro" id="IPR036361">
    <property type="entry name" value="SAP_dom_sf"/>
</dbReference>
<reference evidence="23 24" key="1">
    <citation type="submission" date="2018-07" db="EMBL/GenBank/DDBJ databases">
        <title>A high quality draft genome assembly of the barn swallow (H. rustica rustica).</title>
        <authorList>
            <person name="Formenti G."/>
            <person name="Chiara M."/>
            <person name="Poveda L."/>
            <person name="Francoijs K.-J."/>
            <person name="Bonisoli-Alquati A."/>
            <person name="Canova L."/>
            <person name="Gianfranceschi L."/>
            <person name="Horner D.S."/>
            <person name="Saino N."/>
        </authorList>
    </citation>
    <scope>NUCLEOTIDE SEQUENCE [LARGE SCALE GENOMIC DNA]</scope>
    <source>
        <strain evidence="23">Chelidonia</strain>
        <tissue evidence="23">Blood</tissue>
    </source>
</reference>
<dbReference type="PROSITE" id="PS51044">
    <property type="entry name" value="ZF_SP_RING"/>
    <property type="match status" value="1"/>
</dbReference>
<dbReference type="GO" id="GO:0003677">
    <property type="term" value="F:DNA binding"/>
    <property type="evidence" value="ECO:0007669"/>
    <property type="project" value="UniProtKB-KW"/>
</dbReference>
<dbReference type="UniPathway" id="UPA00886"/>
<feature type="domain" description="SP-RING-type" evidence="21">
    <location>
        <begin position="311"/>
        <end position="392"/>
    </location>
</feature>
<evidence type="ECO:0000256" key="7">
    <source>
        <dbReference type="ARBA" id="ARBA00022679"/>
    </source>
</evidence>
<keyword evidence="14" id="KW-0238">DNA-binding</keyword>
<accession>A0A3M0ITL4</accession>
<evidence type="ECO:0000313" key="23">
    <source>
        <dbReference type="EMBL" id="RMB89839.1"/>
    </source>
</evidence>
<dbReference type="SUPFAM" id="SSF68906">
    <property type="entry name" value="SAP domain"/>
    <property type="match status" value="1"/>
</dbReference>
<name>A0A3M0ITL4_HIRRU</name>
<protein>
    <recommendedName>
        <fullName evidence="5">RING-type E3 ubiquitin transferase</fullName>
        <ecNumber evidence="5">2.3.2.27</ecNumber>
    </recommendedName>
    <alternativeName>
        <fullName evidence="17">Protein inhibitor of activated STAT protein 4</fullName>
    </alternativeName>
</protein>
<feature type="compositionally biased region" description="Acidic residues" evidence="19">
    <location>
        <begin position="458"/>
        <end position="475"/>
    </location>
</feature>
<evidence type="ECO:0000256" key="12">
    <source>
        <dbReference type="ARBA" id="ARBA00022843"/>
    </source>
</evidence>
<evidence type="ECO:0000259" key="21">
    <source>
        <dbReference type="PROSITE" id="PS51044"/>
    </source>
</evidence>
<evidence type="ECO:0000256" key="6">
    <source>
        <dbReference type="ARBA" id="ARBA00022499"/>
    </source>
</evidence>
<dbReference type="Pfam" id="PF02891">
    <property type="entry name" value="zf-MIZ"/>
    <property type="match status" value="1"/>
</dbReference>
<keyword evidence="16" id="KW-0539">Nucleus</keyword>
<keyword evidence="8" id="KW-0479">Metal-binding</keyword>
<keyword evidence="15" id="KW-0804">Transcription</keyword>
<dbReference type="PANTHER" id="PTHR10782">
    <property type="entry name" value="ZINC FINGER MIZ DOMAIN-CONTAINING PROTEIN"/>
    <property type="match status" value="1"/>
</dbReference>
<dbReference type="Proteomes" id="UP000269221">
    <property type="component" value="Unassembled WGS sequence"/>
</dbReference>
<dbReference type="GO" id="GO:0061630">
    <property type="term" value="F:ubiquitin protein ligase activity"/>
    <property type="evidence" value="ECO:0007669"/>
    <property type="project" value="UniProtKB-EC"/>
</dbReference>
<keyword evidence="10" id="KW-0833">Ubl conjugation pathway</keyword>
<comment type="caution">
    <text evidence="23">The sequence shown here is derived from an EMBL/GenBank/DDBJ whole genome shotgun (WGS) entry which is preliminary data.</text>
</comment>
<comment type="subcellular location">
    <subcellularLocation>
        <location evidence="2">Nucleus</location>
    </subcellularLocation>
</comment>
<dbReference type="EMBL" id="QRBI01000268">
    <property type="protein sequence ID" value="RMB89839.1"/>
    <property type="molecule type" value="Genomic_DNA"/>
</dbReference>
<keyword evidence="9 18" id="KW-0863">Zinc-finger</keyword>
<dbReference type="GO" id="GO:0006357">
    <property type="term" value="P:regulation of transcription by RNA polymerase II"/>
    <property type="evidence" value="ECO:0007669"/>
    <property type="project" value="TreeGrafter"/>
</dbReference>
<sequence>MAAELVEAKNMVMSFRVSDLQMLLGFVGRSKSGLKHELVTRALQLVQFDCSPEVFKKIKELYETRYNKKGSDVAAAPAPHRAEALPLHSSYDRGSAVPRTLPATNIDYPALYGKYLNGLGRLPPKVAKPEVRLVKLPFYTTLDELLKPTELVPQNNEKLQESPCIFALTPRQVELIRNSRELQPGVKSVQVVLRICYTDTSSPQEDQYPPNIAVKVNHSYCSVPGYYPSNKPGVEPKRPCRPINLTHLMYLSAATNRITVTWGNYGKSYSVGLYLVRQMTSAELLQRLKTIGIKHPELCKALVKEKLRLDPDSEIATTGVRVSLICPLVKMRLSVPCRAETCAHLQCFDAVFYLQMNEKKPTWMCPVCDKPAPYDQLIIDGLLSKILTECEDADEIEYLVDGSWCPIRAEKERSCSPQCPILVLGSSDVNGLLAAPNGAGENGKAPADVVDLTLDSSSSEEDEEEDEEEDDDDEGPQPKRRCSYEKGFAGRVGSGGGGRDLQDTPGPGDTGSDLQDTPGPGDSDSDLQATPRLGDSDLQDTPGPGDTGSDLQANPRPGDNDSDLQATPRPGDNDSDLQDTPQA</sequence>
<comment type="catalytic activity">
    <reaction evidence="1">
        <text>S-ubiquitinyl-[E2 ubiquitin-conjugating enzyme]-L-cysteine + [acceptor protein]-L-lysine = [E2 ubiquitin-conjugating enzyme]-L-cysteine + N(6)-ubiquitinyl-[acceptor protein]-L-lysine.</text>
        <dbReference type="EC" id="2.3.2.27"/>
    </reaction>
</comment>
<feature type="domain" description="PINIT" evidence="22">
    <location>
        <begin position="117"/>
        <end position="279"/>
    </location>
</feature>
<dbReference type="InterPro" id="IPR003034">
    <property type="entry name" value="SAP_dom"/>
</dbReference>
<keyword evidence="12" id="KW-0832">Ubl conjugation</keyword>
<dbReference type="InterPro" id="IPR013083">
    <property type="entry name" value="Znf_RING/FYVE/PHD"/>
</dbReference>
<dbReference type="GO" id="GO:0008270">
    <property type="term" value="F:zinc ion binding"/>
    <property type="evidence" value="ECO:0007669"/>
    <property type="project" value="UniProtKB-KW"/>
</dbReference>
<gene>
    <name evidence="23" type="ORF">DUI87_33854</name>
</gene>
<dbReference type="FunFam" id="3.30.40.10:FF:000003">
    <property type="entry name" value="E3 SUMO-protein ligase PIAS2 isoform X1"/>
    <property type="match status" value="1"/>
</dbReference>
<evidence type="ECO:0000256" key="14">
    <source>
        <dbReference type="ARBA" id="ARBA00023125"/>
    </source>
</evidence>
<evidence type="ECO:0000256" key="3">
    <source>
        <dbReference type="ARBA" id="ARBA00004718"/>
    </source>
</evidence>
<dbReference type="FunFam" id="2.60.120.780:FF:000002">
    <property type="entry name" value="E3 SUMO-protein ligase PIAS4"/>
    <property type="match status" value="1"/>
</dbReference>
<keyword evidence="7" id="KW-0808">Transferase</keyword>
<dbReference type="SMART" id="SM00513">
    <property type="entry name" value="SAP"/>
    <property type="match status" value="1"/>
</dbReference>
<dbReference type="Gene3D" id="2.60.120.780">
    <property type="entry name" value="PINIT domain"/>
    <property type="match status" value="1"/>
</dbReference>
<dbReference type="PROSITE" id="PS50800">
    <property type="entry name" value="SAP"/>
    <property type="match status" value="1"/>
</dbReference>
<evidence type="ECO:0000256" key="2">
    <source>
        <dbReference type="ARBA" id="ARBA00004123"/>
    </source>
</evidence>
<keyword evidence="13" id="KW-0805">Transcription regulation</keyword>
<evidence type="ECO:0000256" key="10">
    <source>
        <dbReference type="ARBA" id="ARBA00022786"/>
    </source>
</evidence>
<dbReference type="PROSITE" id="PS51466">
    <property type="entry name" value="PINIT"/>
    <property type="match status" value="1"/>
</dbReference>
<dbReference type="Gene3D" id="3.30.40.10">
    <property type="entry name" value="Zinc/RING finger domain, C3HC4 (zinc finger)"/>
    <property type="match status" value="1"/>
</dbReference>
<dbReference type="GO" id="GO:0005634">
    <property type="term" value="C:nucleus"/>
    <property type="evidence" value="ECO:0007669"/>
    <property type="project" value="UniProtKB-SubCell"/>
</dbReference>
<dbReference type="GO" id="GO:0061665">
    <property type="term" value="F:SUMO ligase activity"/>
    <property type="evidence" value="ECO:0007669"/>
    <property type="project" value="TreeGrafter"/>
</dbReference>
<evidence type="ECO:0000256" key="9">
    <source>
        <dbReference type="ARBA" id="ARBA00022771"/>
    </source>
</evidence>
<evidence type="ECO:0000256" key="11">
    <source>
        <dbReference type="ARBA" id="ARBA00022833"/>
    </source>
</evidence>
<dbReference type="EC" id="2.3.2.27" evidence="5"/>
<comment type="pathway">
    <text evidence="3">Protein modification; protein sumoylation.</text>
</comment>
<dbReference type="Pfam" id="PF02037">
    <property type="entry name" value="SAP"/>
    <property type="match status" value="1"/>
</dbReference>
<dbReference type="GO" id="GO:0016925">
    <property type="term" value="P:protein sumoylation"/>
    <property type="evidence" value="ECO:0007669"/>
    <property type="project" value="UniProtKB-UniPathway"/>
</dbReference>
<evidence type="ECO:0000256" key="19">
    <source>
        <dbReference type="SAM" id="MobiDB-lite"/>
    </source>
</evidence>
<feature type="domain" description="SAP" evidence="20">
    <location>
        <begin position="12"/>
        <end position="46"/>
    </location>
</feature>
<dbReference type="InterPro" id="IPR038654">
    <property type="entry name" value="PINIT_sf"/>
</dbReference>
<evidence type="ECO:0000256" key="5">
    <source>
        <dbReference type="ARBA" id="ARBA00012483"/>
    </source>
</evidence>
<feature type="compositionally biased region" description="Gly residues" evidence="19">
    <location>
        <begin position="490"/>
        <end position="499"/>
    </location>
</feature>
<dbReference type="GO" id="GO:0003712">
    <property type="term" value="F:transcription coregulator activity"/>
    <property type="evidence" value="ECO:0007669"/>
    <property type="project" value="TreeGrafter"/>
</dbReference>
<evidence type="ECO:0000256" key="1">
    <source>
        <dbReference type="ARBA" id="ARBA00000900"/>
    </source>
</evidence>
<evidence type="ECO:0000256" key="18">
    <source>
        <dbReference type="PROSITE-ProRule" id="PRU00452"/>
    </source>
</evidence>
<proteinExistence type="inferred from homology"/>
<evidence type="ECO:0000313" key="24">
    <source>
        <dbReference type="Proteomes" id="UP000269221"/>
    </source>
</evidence>
<feature type="region of interest" description="Disordered" evidence="19">
    <location>
        <begin position="455"/>
        <end position="583"/>
    </location>
</feature>
<keyword evidence="24" id="KW-1185">Reference proteome</keyword>
<organism evidence="23 24">
    <name type="scientific">Hirundo rustica rustica</name>
    <dbReference type="NCBI Taxonomy" id="333673"/>
    <lineage>
        <taxon>Eukaryota</taxon>
        <taxon>Metazoa</taxon>
        <taxon>Chordata</taxon>
        <taxon>Craniata</taxon>
        <taxon>Vertebrata</taxon>
        <taxon>Euteleostomi</taxon>
        <taxon>Archelosauria</taxon>
        <taxon>Archosauria</taxon>
        <taxon>Dinosauria</taxon>
        <taxon>Saurischia</taxon>
        <taxon>Theropoda</taxon>
        <taxon>Coelurosauria</taxon>
        <taxon>Aves</taxon>
        <taxon>Neognathae</taxon>
        <taxon>Neoaves</taxon>
        <taxon>Telluraves</taxon>
        <taxon>Australaves</taxon>
        <taxon>Passeriformes</taxon>
        <taxon>Sylvioidea</taxon>
        <taxon>Hirundinidae</taxon>
        <taxon>Hirundo</taxon>
    </lineage>
</organism>
<comment type="similarity">
    <text evidence="4">Belongs to the PIAS family.</text>
</comment>
<dbReference type="PANTHER" id="PTHR10782:SF9">
    <property type="entry name" value="E3 SUMO-PROTEIN LIGASE PIAS4"/>
    <property type="match status" value="1"/>
</dbReference>
<keyword evidence="6" id="KW-1017">Isopeptide bond</keyword>
<dbReference type="InterPro" id="IPR004181">
    <property type="entry name" value="Znf_MIZ"/>
</dbReference>
<keyword evidence="11" id="KW-0862">Zinc</keyword>